<name>A0A0F9I5S9_9ZZZZ</name>
<reference evidence="2" key="1">
    <citation type="journal article" date="2015" name="Nature">
        <title>Complex archaea that bridge the gap between prokaryotes and eukaryotes.</title>
        <authorList>
            <person name="Spang A."/>
            <person name="Saw J.H."/>
            <person name="Jorgensen S.L."/>
            <person name="Zaremba-Niedzwiedzka K."/>
            <person name="Martijn J."/>
            <person name="Lind A.E."/>
            <person name="van Eijk R."/>
            <person name="Schleper C."/>
            <person name="Guy L."/>
            <person name="Ettema T.J."/>
        </authorList>
    </citation>
    <scope>NUCLEOTIDE SEQUENCE</scope>
</reference>
<evidence type="ECO:0000313" key="2">
    <source>
        <dbReference type="EMBL" id="KKM22897.1"/>
    </source>
</evidence>
<feature type="compositionally biased region" description="Polar residues" evidence="1">
    <location>
        <begin position="1"/>
        <end position="12"/>
    </location>
</feature>
<comment type="caution">
    <text evidence="2">The sequence shown here is derived from an EMBL/GenBank/DDBJ whole genome shotgun (WGS) entry which is preliminary data.</text>
</comment>
<feature type="compositionally biased region" description="Polar residues" evidence="1">
    <location>
        <begin position="129"/>
        <end position="141"/>
    </location>
</feature>
<feature type="non-terminal residue" evidence="2">
    <location>
        <position position="226"/>
    </location>
</feature>
<feature type="compositionally biased region" description="Basic and acidic residues" evidence="1">
    <location>
        <begin position="159"/>
        <end position="186"/>
    </location>
</feature>
<protein>
    <submittedName>
        <fullName evidence="2">Uncharacterized protein</fullName>
    </submittedName>
</protein>
<feature type="compositionally biased region" description="Low complexity" evidence="1">
    <location>
        <begin position="85"/>
        <end position="115"/>
    </location>
</feature>
<accession>A0A0F9I5S9</accession>
<sequence>MSEQVFDPNTGQAIPVEVVEGGPNDPFAPKDPAGTSEPVPQGTTQEPVNPTPEGNAQPAPTAPAVSEPQPDPGVTIIGPPSEITSPAKVVPATAPAPAAAPTAAPASPDLAPLAAWMQEQQHTTEEALRQQQSTYDRQASTLRGEIETSGTQMKALTDQVREMGLRDLTPEEQQTARDRFTQEDQSKLSQLSDEQRQMIESIKAEEGRNDVIQLKEKDGAPYSSYV</sequence>
<dbReference type="EMBL" id="LAZR01013236">
    <property type="protein sequence ID" value="KKM22897.1"/>
    <property type="molecule type" value="Genomic_DNA"/>
</dbReference>
<evidence type="ECO:0000256" key="1">
    <source>
        <dbReference type="SAM" id="MobiDB-lite"/>
    </source>
</evidence>
<proteinExistence type="predicted"/>
<organism evidence="2">
    <name type="scientific">marine sediment metagenome</name>
    <dbReference type="NCBI Taxonomy" id="412755"/>
    <lineage>
        <taxon>unclassified sequences</taxon>
        <taxon>metagenomes</taxon>
        <taxon>ecological metagenomes</taxon>
    </lineage>
</organism>
<gene>
    <name evidence="2" type="ORF">LCGC14_1620680</name>
</gene>
<dbReference type="AlphaFoldDB" id="A0A0F9I5S9"/>
<feature type="region of interest" description="Disordered" evidence="1">
    <location>
        <begin position="1"/>
        <end position="226"/>
    </location>
</feature>
<feature type="compositionally biased region" description="Polar residues" evidence="1">
    <location>
        <begin position="41"/>
        <end position="54"/>
    </location>
</feature>
<feature type="compositionally biased region" description="Basic and acidic residues" evidence="1">
    <location>
        <begin position="193"/>
        <end position="219"/>
    </location>
</feature>